<comment type="caution">
    <text evidence="1">The sequence shown here is derived from an EMBL/GenBank/DDBJ whole genome shotgun (WGS) entry which is preliminary data.</text>
</comment>
<reference evidence="1 2" key="1">
    <citation type="submission" date="2023-07" db="EMBL/GenBank/DDBJ databases">
        <title>Paenibacillus sp. JX-17 nov. isolated from soil.</title>
        <authorList>
            <person name="Wan Y."/>
            <person name="Liu B."/>
        </authorList>
    </citation>
    <scope>NUCLEOTIDE SEQUENCE [LARGE SCALE GENOMIC DNA]</scope>
    <source>
        <strain evidence="1 2">JX-17</strain>
    </source>
</reference>
<evidence type="ECO:0000313" key="1">
    <source>
        <dbReference type="EMBL" id="MDO7908908.1"/>
    </source>
</evidence>
<dbReference type="EMBL" id="JAUQTB010000032">
    <property type="protein sequence ID" value="MDO7908908.1"/>
    <property type="molecule type" value="Genomic_DNA"/>
</dbReference>
<sequence length="179" mass="21008">MFEIKYRIIIDESYWKTMNLEQIEKEGGIEGFFQINLHSVDYGYYHNRQLGEGEEGFDIISTWLSNLLEVCVLIDGTKYVAIKDTESYNTWLEFISVDNDLLVSVVQSDSFISEYVITKPIENRVYSEWRDIKVNKEKFIEEVVNKTKNFITDLSQINPLLSMSQRIVQLQSLLDKARL</sequence>
<organism evidence="1 2">
    <name type="scientific">Paenibacillus lacisoli</name>
    <dbReference type="NCBI Taxonomy" id="3064525"/>
    <lineage>
        <taxon>Bacteria</taxon>
        <taxon>Bacillati</taxon>
        <taxon>Bacillota</taxon>
        <taxon>Bacilli</taxon>
        <taxon>Bacillales</taxon>
        <taxon>Paenibacillaceae</taxon>
        <taxon>Paenibacillus</taxon>
    </lineage>
</organism>
<dbReference type="RefSeq" id="WP_305026132.1">
    <property type="nucleotide sequence ID" value="NZ_JAUQTB010000032.1"/>
</dbReference>
<dbReference type="Proteomes" id="UP001240171">
    <property type="component" value="Unassembled WGS sequence"/>
</dbReference>
<accession>A0ABT9CMT8</accession>
<proteinExistence type="predicted"/>
<name>A0ABT9CMT8_9BACL</name>
<evidence type="ECO:0000313" key="2">
    <source>
        <dbReference type="Proteomes" id="UP001240171"/>
    </source>
</evidence>
<keyword evidence="2" id="KW-1185">Reference proteome</keyword>
<protein>
    <submittedName>
        <fullName evidence="1">Uncharacterized protein</fullName>
    </submittedName>
</protein>
<gene>
    <name evidence="1" type="ORF">Q5741_21265</name>
</gene>